<name>A0A4P5PLN7_9ENTE</name>
<dbReference type="Proteomes" id="UP000290567">
    <property type="component" value="Unassembled WGS sequence"/>
</dbReference>
<keyword evidence="2" id="KW-1185">Reference proteome</keyword>
<dbReference type="EMBL" id="BJCC01000015">
    <property type="protein sequence ID" value="GCF94183.1"/>
    <property type="molecule type" value="Genomic_DNA"/>
</dbReference>
<gene>
    <name evidence="1" type="ORF">NRIC_20740</name>
</gene>
<protein>
    <submittedName>
        <fullName evidence="1">Uncharacterized protein</fullName>
    </submittedName>
</protein>
<organism evidence="1 2">
    <name type="scientific">Enterococcus florum</name>
    <dbReference type="NCBI Taxonomy" id="2480627"/>
    <lineage>
        <taxon>Bacteria</taxon>
        <taxon>Bacillati</taxon>
        <taxon>Bacillota</taxon>
        <taxon>Bacilli</taxon>
        <taxon>Lactobacillales</taxon>
        <taxon>Enterococcaceae</taxon>
        <taxon>Enterococcus</taxon>
    </lineage>
</organism>
<comment type="caution">
    <text evidence="1">The sequence shown here is derived from an EMBL/GenBank/DDBJ whole genome shotgun (WGS) entry which is preliminary data.</text>
</comment>
<reference evidence="2" key="1">
    <citation type="submission" date="2019-02" db="EMBL/GenBank/DDBJ databases">
        <title>Draft genome sequence of Enterococcus sp. Gos25-1.</title>
        <authorList>
            <person name="Tanaka N."/>
            <person name="Shiwa Y."/>
            <person name="Fujita N."/>
        </authorList>
    </citation>
    <scope>NUCLEOTIDE SEQUENCE [LARGE SCALE GENOMIC DNA]</scope>
    <source>
        <strain evidence="2">Gos25-1</strain>
    </source>
</reference>
<evidence type="ECO:0000313" key="1">
    <source>
        <dbReference type="EMBL" id="GCF94183.1"/>
    </source>
</evidence>
<proteinExistence type="predicted"/>
<accession>A0A4P5PLN7</accession>
<evidence type="ECO:0000313" key="2">
    <source>
        <dbReference type="Proteomes" id="UP000290567"/>
    </source>
</evidence>
<sequence length="66" mass="7707">MNQKNVRNLLRIFIFSAYDLKHCKRCFCLASKRGVSYKKKELIAYLTPEQEKLAKETLAKDGQTPE</sequence>
<dbReference type="AlphaFoldDB" id="A0A4P5PLN7"/>